<name>A0A1B0B5E4_9MUSC</name>
<dbReference type="AlphaFoldDB" id="A0A1B0B5E4"/>
<proteinExistence type="predicted"/>
<dbReference type="Proteomes" id="UP000092460">
    <property type="component" value="Unassembled WGS sequence"/>
</dbReference>
<evidence type="ECO:0000313" key="1">
    <source>
        <dbReference type="EnsemblMetazoa" id="GPPI019454-PA"/>
    </source>
</evidence>
<dbReference type="VEuPathDB" id="VectorBase:GPPI019454"/>
<dbReference type="EMBL" id="JXJN01008684">
    <property type="status" value="NOT_ANNOTATED_CDS"/>
    <property type="molecule type" value="Genomic_DNA"/>
</dbReference>
<sequence>MNLNNRIDKGNQQFRITKFCIHRNWINVRIKRNLMANDAVKNLSSPEEIQTWSTACLQLVSYVFDGFALYANLLNENLLKFLISTSARTNSFSISRIFALDS</sequence>
<organism evidence="1 2">
    <name type="scientific">Glossina palpalis gambiensis</name>
    <dbReference type="NCBI Taxonomy" id="67801"/>
    <lineage>
        <taxon>Eukaryota</taxon>
        <taxon>Metazoa</taxon>
        <taxon>Ecdysozoa</taxon>
        <taxon>Arthropoda</taxon>
        <taxon>Hexapoda</taxon>
        <taxon>Insecta</taxon>
        <taxon>Pterygota</taxon>
        <taxon>Neoptera</taxon>
        <taxon>Endopterygota</taxon>
        <taxon>Diptera</taxon>
        <taxon>Brachycera</taxon>
        <taxon>Muscomorpha</taxon>
        <taxon>Hippoboscoidea</taxon>
        <taxon>Glossinidae</taxon>
        <taxon>Glossina</taxon>
    </lineage>
</organism>
<protein>
    <submittedName>
        <fullName evidence="1">Uncharacterized protein</fullName>
    </submittedName>
</protein>
<keyword evidence="2" id="KW-1185">Reference proteome</keyword>
<dbReference type="EnsemblMetazoa" id="GPPI019454-RA">
    <property type="protein sequence ID" value="GPPI019454-PA"/>
    <property type="gene ID" value="GPPI019454"/>
</dbReference>
<reference evidence="1" key="2">
    <citation type="submission" date="2020-05" db="UniProtKB">
        <authorList>
            <consortium name="EnsemblMetazoa"/>
        </authorList>
    </citation>
    <scope>IDENTIFICATION</scope>
    <source>
        <strain evidence="1">IAEA</strain>
    </source>
</reference>
<evidence type="ECO:0000313" key="2">
    <source>
        <dbReference type="Proteomes" id="UP000092460"/>
    </source>
</evidence>
<reference evidence="2" key="1">
    <citation type="submission" date="2015-01" db="EMBL/GenBank/DDBJ databases">
        <authorList>
            <person name="Aksoy S."/>
            <person name="Warren W."/>
            <person name="Wilson R.K."/>
        </authorList>
    </citation>
    <scope>NUCLEOTIDE SEQUENCE [LARGE SCALE GENOMIC DNA]</scope>
    <source>
        <strain evidence="2">IAEA</strain>
    </source>
</reference>
<accession>A0A1B0B5E4</accession>